<evidence type="ECO:0000313" key="2">
    <source>
        <dbReference type="EMBL" id="AGL25572.1"/>
    </source>
</evidence>
<gene>
    <name evidence="2" type="ORF">J113_00750</name>
</gene>
<dbReference type="PATRIC" id="fig|1310114.3.peg.160"/>
<accession>R4MDK9</accession>
<dbReference type="HOGENOM" id="CLU_1832987_0_0_11"/>
<dbReference type="AlphaFoldDB" id="R4MDK9"/>
<sequence length="140" mass="14601">MGAAASAIVGSNIDALLVAGVMTVNAITGGVQRLRAEAAAAELFAEQDQLVRRVVVPAVATTRRRLEAARHDPATVSAKSLRVGDVIDLADPEVDPAGCAPAGGRRPRGRRVLSYRRVATGGQAGGPRRRQRPRPGQHAV</sequence>
<evidence type="ECO:0000313" key="3">
    <source>
        <dbReference type="Proteomes" id="UP000013548"/>
    </source>
</evidence>
<dbReference type="KEGG" id="mtuc:J113_00750"/>
<proteinExistence type="predicted"/>
<dbReference type="EMBL" id="CP005386">
    <property type="protein sequence ID" value="AGL25572.1"/>
    <property type="molecule type" value="Genomic_DNA"/>
</dbReference>
<name>R4MDK9_MYCTX</name>
<feature type="compositionally biased region" description="Basic residues" evidence="1">
    <location>
        <begin position="127"/>
        <end position="140"/>
    </location>
</feature>
<dbReference type="Proteomes" id="UP000013548">
    <property type="component" value="Chromosome"/>
</dbReference>
<feature type="region of interest" description="Disordered" evidence="1">
    <location>
        <begin position="93"/>
        <end position="140"/>
    </location>
</feature>
<dbReference type="BioCyc" id="MTUB1310114:G13A2-118-MONOMER"/>
<organism evidence="2 3">
    <name type="scientific">Mycobacterium tuberculosis CAS/NITR204</name>
    <dbReference type="NCBI Taxonomy" id="1310114"/>
    <lineage>
        <taxon>Bacteria</taxon>
        <taxon>Bacillati</taxon>
        <taxon>Actinomycetota</taxon>
        <taxon>Actinomycetes</taxon>
        <taxon>Mycobacteriales</taxon>
        <taxon>Mycobacteriaceae</taxon>
        <taxon>Mycobacterium</taxon>
        <taxon>Mycobacterium tuberculosis complex</taxon>
    </lineage>
</organism>
<evidence type="ECO:0000256" key="1">
    <source>
        <dbReference type="SAM" id="MobiDB-lite"/>
    </source>
</evidence>
<feature type="compositionally biased region" description="Basic residues" evidence="1">
    <location>
        <begin position="105"/>
        <end position="114"/>
    </location>
</feature>
<protein>
    <submittedName>
        <fullName evidence="2">Cation-transporter ATPase I CtpI</fullName>
    </submittedName>
</protein>
<reference evidence="2 3" key="1">
    <citation type="journal article" date="2013" name="Genome Announc.">
        <title>Whole-Genome Sequences of Four Clinical Isolates of Mycobacterium tuberculosis from Tamil Nadu, South India.</title>
        <authorList>
            <person name="Narayanan S."/>
            <person name="Deshpande U."/>
        </authorList>
    </citation>
    <scope>NUCLEOTIDE SEQUENCE [LARGE SCALE GENOMIC DNA]</scope>
    <source>
        <strain evidence="2 3">CAS/NITR204</strain>
    </source>
</reference>